<keyword evidence="13" id="KW-1185">Reference proteome</keyword>
<evidence type="ECO:0000256" key="8">
    <source>
        <dbReference type="ARBA" id="ARBA00023125"/>
    </source>
</evidence>
<proteinExistence type="predicted"/>
<evidence type="ECO:0000256" key="3">
    <source>
        <dbReference type="ARBA" id="ARBA00022763"/>
    </source>
</evidence>
<evidence type="ECO:0000259" key="10">
    <source>
        <dbReference type="Pfam" id="PF12705"/>
    </source>
</evidence>
<comment type="caution">
    <text evidence="12">The sequence shown here is derived from an EMBL/GenBank/DDBJ whole genome shotgun (WGS) entry which is preliminary data.</text>
</comment>
<feature type="domain" description="ATP-dependent helicase/deoxyribonuclease subunit B N-terminal" evidence="11">
    <location>
        <begin position="5"/>
        <end position="273"/>
    </location>
</feature>
<dbReference type="Pfam" id="PF12705">
    <property type="entry name" value="PDDEXK_1"/>
    <property type="match status" value="1"/>
</dbReference>
<evidence type="ECO:0000256" key="2">
    <source>
        <dbReference type="ARBA" id="ARBA00022741"/>
    </source>
</evidence>
<keyword evidence="2" id="KW-0547">Nucleotide-binding</keyword>
<evidence type="ECO:0000256" key="5">
    <source>
        <dbReference type="ARBA" id="ARBA00022806"/>
    </source>
</evidence>
<dbReference type="InterPro" id="IPR038726">
    <property type="entry name" value="PDDEXK_AddAB-type"/>
</dbReference>
<dbReference type="PATRIC" id="fig|1423734.3.peg.2387"/>
<protein>
    <submittedName>
        <fullName evidence="12">ATP-dependent helicase deoxyribonuclease subunit B</fullName>
    </submittedName>
</protein>
<dbReference type="EMBL" id="AZGA01000002">
    <property type="protein sequence ID" value="KRM36481.1"/>
    <property type="molecule type" value="Genomic_DNA"/>
</dbReference>
<dbReference type="GO" id="GO:0004527">
    <property type="term" value="F:exonuclease activity"/>
    <property type="evidence" value="ECO:0007669"/>
    <property type="project" value="UniProtKB-KW"/>
</dbReference>
<dbReference type="GO" id="GO:0006281">
    <property type="term" value="P:DNA repair"/>
    <property type="evidence" value="ECO:0007669"/>
    <property type="project" value="UniProtKB-KW"/>
</dbReference>
<dbReference type="GO" id="GO:0003677">
    <property type="term" value="F:DNA binding"/>
    <property type="evidence" value="ECO:0007669"/>
    <property type="project" value="UniProtKB-KW"/>
</dbReference>
<keyword evidence="7" id="KW-0067">ATP-binding</keyword>
<dbReference type="eggNOG" id="COG3857">
    <property type="taxonomic scope" value="Bacteria"/>
</dbReference>
<dbReference type="InterPro" id="IPR027417">
    <property type="entry name" value="P-loop_NTPase"/>
</dbReference>
<keyword evidence="1" id="KW-0540">Nuclease</keyword>
<dbReference type="Pfam" id="PF21445">
    <property type="entry name" value="ADDB_N"/>
    <property type="match status" value="1"/>
</dbReference>
<evidence type="ECO:0000256" key="9">
    <source>
        <dbReference type="ARBA" id="ARBA00023204"/>
    </source>
</evidence>
<keyword evidence="5 12" id="KW-0347">Helicase</keyword>
<dbReference type="PANTHER" id="PTHR30591:SF1">
    <property type="entry name" value="RECBCD ENZYME SUBUNIT RECC"/>
    <property type="match status" value="1"/>
</dbReference>
<dbReference type="InterPro" id="IPR049035">
    <property type="entry name" value="ADDB_N"/>
</dbReference>
<dbReference type="Gene3D" id="3.40.50.300">
    <property type="entry name" value="P-loop containing nucleotide triphosphate hydrolases"/>
    <property type="match status" value="3"/>
</dbReference>
<reference evidence="12 13" key="1">
    <citation type="journal article" date="2015" name="Genome Announc.">
        <title>Expanding the biotechnology potential of lactobacilli through comparative genomics of 213 strains and associated genera.</title>
        <authorList>
            <person name="Sun Z."/>
            <person name="Harris H.M."/>
            <person name="McCann A."/>
            <person name="Guo C."/>
            <person name="Argimon S."/>
            <person name="Zhang W."/>
            <person name="Yang X."/>
            <person name="Jeffery I.B."/>
            <person name="Cooney J.C."/>
            <person name="Kagawa T.F."/>
            <person name="Liu W."/>
            <person name="Song Y."/>
            <person name="Salvetti E."/>
            <person name="Wrobel A."/>
            <person name="Rasinkangas P."/>
            <person name="Parkhill J."/>
            <person name="Rea M.C."/>
            <person name="O'Sullivan O."/>
            <person name="Ritari J."/>
            <person name="Douillard F.P."/>
            <person name="Paul Ross R."/>
            <person name="Yang R."/>
            <person name="Briner A.E."/>
            <person name="Felis G.E."/>
            <person name="de Vos W.M."/>
            <person name="Barrangou R."/>
            <person name="Klaenhammer T.R."/>
            <person name="Caufield P.W."/>
            <person name="Cui Y."/>
            <person name="Zhang H."/>
            <person name="O'Toole P.W."/>
        </authorList>
    </citation>
    <scope>NUCLEOTIDE SEQUENCE [LARGE SCALE GENOMIC DNA]</scope>
    <source>
        <strain evidence="12 13">DSM 18527</strain>
    </source>
</reference>
<organism evidence="12 13">
    <name type="scientific">Agrilactobacillus composti DSM 18527 = JCM 14202</name>
    <dbReference type="NCBI Taxonomy" id="1423734"/>
    <lineage>
        <taxon>Bacteria</taxon>
        <taxon>Bacillati</taxon>
        <taxon>Bacillota</taxon>
        <taxon>Bacilli</taxon>
        <taxon>Lactobacillales</taxon>
        <taxon>Lactobacillaceae</taxon>
        <taxon>Agrilactobacillus</taxon>
    </lineage>
</organism>
<dbReference type="InterPro" id="IPR011604">
    <property type="entry name" value="PDDEXK-like_dom_sf"/>
</dbReference>
<evidence type="ECO:0000313" key="13">
    <source>
        <dbReference type="Proteomes" id="UP000051236"/>
    </source>
</evidence>
<keyword evidence="8" id="KW-0238">DNA-binding</keyword>
<dbReference type="PANTHER" id="PTHR30591">
    <property type="entry name" value="RECBCD ENZYME SUBUNIT RECC"/>
    <property type="match status" value="1"/>
</dbReference>
<dbReference type="GO" id="GO:0005524">
    <property type="term" value="F:ATP binding"/>
    <property type="evidence" value="ECO:0007669"/>
    <property type="project" value="UniProtKB-KW"/>
</dbReference>
<dbReference type="RefSeq" id="WP_057002245.1">
    <property type="nucleotide sequence ID" value="NZ_AZGA01000002.1"/>
</dbReference>
<sequence length="1178" mass="134793">MSLNFFYGTADKNHHQAITTQIYQDFIQNPEDQFFLIVPNHIKFESEVNLMSTLQQKQASPYFASENVQVFSFSRLAWHFLKDTQFYQKNRLDSAAQSMILTKILQHLKNDLKIFRGELNQPGFLSSLGKQLAELQMAQIDTAKLQTTLTQLPETSDTYLKISDLILIYAAYQKVVSEDFITNDELLAQLSQLLATTDLSHMHFYLVGFTQLLPVERNVVNSLITNASEVTVALVLDQPNMNGELLADDLFFRSKKLQQQLVDFARSQKIVSHNTLISIPRVTPGVKAIGDYWLDPNHTDETKPALAVLAANDNYQEIEAVALKIHALVTDEGYHYRDFLVLTKHLSDYETVIKPIFTQFELPYFNDLEISMQDHPLFAFLTSLFAIDTNHFRYADIMGLLKTELLLPKTATGYVTKNDYRRQLDITDNYLLAHNLYQRDWLEATPWTFQVKTYTEMATDVQTDPVKSEAIETIHQLIRLNLAPFFDKLHRAKDAKTGARILYEFLKDVGVLDQLIAWENEAAQLNQTQQIADKNSQGFNVFIQLLDQYVAILGDSEFDVPTFVALLTAAFNNTAYAQIPSTLDAVSVSEVGIVQMNNRKMTFFIGLNDQNLPEIAKPETILNDEDRTSLATLSPEFDELPTTEHVMANESFLAYTAFLNPNSQLFLSYAKTNSEGVESKPSPYLQRLCTHFAMSPTQLPDNLPATEHIATLAPLIGTKRQVLHRLVPTLRQVQNDRQALGTPLTYIEKLLTQDKTIQHLARQVFSSLHYFNKPQPLKPKIVDLLFGDTLNASVSQLETFYRNPYAYFLTYGLKLQEREIYDLSPASRGSFYHEVMDEFMKFLVDQHLNIADLKEGQIDMILNEILDRVYQMPQYDILSSTGRMHYIRYKLKEILKISIRNNILQSQHMRFKPFRTEIPFGSGQNSLRSLDYKLDPQHKVRIRGKIDRIDTAAVSNNQFFNIIDYKSSDHDLKYQQVFYGLSLQMLTYVQSVLDNLQALDLPKAQFAGAYYFHLHNPVIKLKDLKSGIDTAAIDGKVLTDFRYKGLILNDEAVLQIADEKIDKDSQVVPLYYSKNKDTFSSRSNSLVTPAQLQTLLAFNAHKIQAAAQAIFAGQLPLEPVRFSNNNTALNFSPYLPIFQFDAMLPENNYRDLGKDPSKRSAVIDYWLDKMLHVLNQSD</sequence>
<evidence type="ECO:0000256" key="4">
    <source>
        <dbReference type="ARBA" id="ARBA00022801"/>
    </source>
</evidence>
<keyword evidence="4" id="KW-0378">Hydrolase</keyword>
<accession>A0A0R1Y379</accession>
<keyword evidence="9" id="KW-0234">DNA repair</keyword>
<evidence type="ECO:0000259" key="11">
    <source>
        <dbReference type="Pfam" id="PF21445"/>
    </source>
</evidence>
<evidence type="ECO:0000256" key="6">
    <source>
        <dbReference type="ARBA" id="ARBA00022839"/>
    </source>
</evidence>
<dbReference type="AlphaFoldDB" id="A0A0R1Y379"/>
<dbReference type="Gene3D" id="3.90.320.10">
    <property type="match status" value="1"/>
</dbReference>
<evidence type="ECO:0000256" key="1">
    <source>
        <dbReference type="ARBA" id="ARBA00022722"/>
    </source>
</evidence>
<feature type="domain" description="PD-(D/E)XK endonuclease-like" evidence="10">
    <location>
        <begin position="792"/>
        <end position="1050"/>
    </location>
</feature>
<dbReference type="Proteomes" id="UP000051236">
    <property type="component" value="Unassembled WGS sequence"/>
</dbReference>
<name>A0A0R1Y379_9LACO</name>
<dbReference type="STRING" id="1423734.FC83_GL002353"/>
<evidence type="ECO:0000313" key="12">
    <source>
        <dbReference type="EMBL" id="KRM36481.1"/>
    </source>
</evidence>
<dbReference type="GO" id="GO:0004386">
    <property type="term" value="F:helicase activity"/>
    <property type="evidence" value="ECO:0007669"/>
    <property type="project" value="UniProtKB-KW"/>
</dbReference>
<keyword evidence="3" id="KW-0227">DNA damage</keyword>
<evidence type="ECO:0000256" key="7">
    <source>
        <dbReference type="ARBA" id="ARBA00022840"/>
    </source>
</evidence>
<gene>
    <name evidence="12" type="ORF">FC83_GL002353</name>
</gene>
<dbReference type="GO" id="GO:0006310">
    <property type="term" value="P:DNA recombination"/>
    <property type="evidence" value="ECO:0007669"/>
    <property type="project" value="TreeGrafter"/>
</dbReference>
<keyword evidence="6" id="KW-0269">Exonuclease</keyword>
<dbReference type="SUPFAM" id="SSF52540">
    <property type="entry name" value="P-loop containing nucleoside triphosphate hydrolases"/>
    <property type="match status" value="1"/>
</dbReference>